<dbReference type="AlphaFoldDB" id="W7U6Z1"/>
<dbReference type="PROSITE" id="PS51257">
    <property type="entry name" value="PROKAR_LIPOPROTEIN"/>
    <property type="match status" value="1"/>
</dbReference>
<evidence type="ECO:0000256" key="1">
    <source>
        <dbReference type="SAM" id="MobiDB-lite"/>
    </source>
</evidence>
<sequence>MPGVTRRRPVAAPGLAIAIIACSWHLNPCDAFQASSSSSRQRQLQHGRQIQHHTTSLRKQGEGFDAFKLPASRRTHETSTSTSSSTAPSPAPPNAPSPSVVPLSSPSFSSSKPLEGTLLETRSYFSVEFLAHRMSSSATLAATGVPRRMTVESEQKQKAVKPLEDEVGEAWLRAQKEVEANPESMQQVEEEEELVSVGVISHHEALELLCLREGLGGRGGRGGVHYHDGVSLDLGRSETMVVVTEEGIAVPVVEASHPRRPQREAREPALVATWGELEDIVDQARRGRPGCFTLYTDGTQPWKISAVSLQTGRAANLLPSLHVKGPPTVVLGSYRMHRLDGPRPGRYLGPAEDTRRKLDAIKMKKVYGKVLDTTTGLGYTAIAAARCAHVTEVVTVEADQAALEMSRYNPWSADLFSSPSVRASQGLSPIHMVQGDVCELIHSFRDNAFAAVMHDPPSMALSRAAVHLYSPAFYAQLYRVLRWRGRLFHFVGGHPKAKENARLYKMVVQRLEAAGFKKVMILASAQGVVAEKGEDRKSKKALHARNGSGERGSGGKAQRLRAQREFMWGMDFLGEEGEGLE</sequence>
<protein>
    <submittedName>
        <fullName evidence="3">Methyltransferase type 11</fullName>
    </submittedName>
</protein>
<dbReference type="SUPFAM" id="SSF53335">
    <property type="entry name" value="S-adenosyl-L-methionine-dependent methyltransferases"/>
    <property type="match status" value="1"/>
</dbReference>
<feature type="region of interest" description="Disordered" evidence="1">
    <location>
        <begin position="37"/>
        <end position="112"/>
    </location>
</feature>
<name>W7U6Z1_9STRA</name>
<proteinExistence type="predicted"/>
<comment type="caution">
    <text evidence="3">The sequence shown here is derived from an EMBL/GenBank/DDBJ whole genome shotgun (WGS) entry which is preliminary data.</text>
</comment>
<dbReference type="Proteomes" id="UP000019335">
    <property type="component" value="Chromosome 4"/>
</dbReference>
<dbReference type="EMBL" id="AZIL01000278">
    <property type="protein sequence ID" value="EWM28631.1"/>
    <property type="molecule type" value="Genomic_DNA"/>
</dbReference>
<keyword evidence="3" id="KW-0489">Methyltransferase</keyword>
<gene>
    <name evidence="3" type="ORF">Naga_100182g3</name>
</gene>
<feature type="compositionally biased region" description="Low complexity" evidence="1">
    <location>
        <begin position="78"/>
        <end position="88"/>
    </location>
</feature>
<evidence type="ECO:0000256" key="2">
    <source>
        <dbReference type="SAM" id="SignalP"/>
    </source>
</evidence>
<reference evidence="3 4" key="1">
    <citation type="journal article" date="2014" name="Mol. Plant">
        <title>Chromosome Scale Genome Assembly and Transcriptome Profiling of Nannochloropsis gaditana in Nitrogen Depletion.</title>
        <authorList>
            <person name="Corteggiani Carpinelli E."/>
            <person name="Telatin A."/>
            <person name="Vitulo N."/>
            <person name="Forcato C."/>
            <person name="D'Angelo M."/>
            <person name="Schiavon R."/>
            <person name="Vezzi A."/>
            <person name="Giacometti G.M."/>
            <person name="Morosinotto T."/>
            <person name="Valle G."/>
        </authorList>
    </citation>
    <scope>NUCLEOTIDE SEQUENCE [LARGE SCALE GENOMIC DNA]</scope>
    <source>
        <strain evidence="3 4">B-31</strain>
    </source>
</reference>
<keyword evidence="2" id="KW-0732">Signal</keyword>
<dbReference type="Gene3D" id="3.40.50.150">
    <property type="entry name" value="Vaccinia Virus protein VP39"/>
    <property type="match status" value="1"/>
</dbReference>
<dbReference type="GO" id="GO:0032259">
    <property type="term" value="P:methylation"/>
    <property type="evidence" value="ECO:0007669"/>
    <property type="project" value="UniProtKB-KW"/>
</dbReference>
<organism evidence="3 4">
    <name type="scientific">Nannochloropsis gaditana</name>
    <dbReference type="NCBI Taxonomy" id="72520"/>
    <lineage>
        <taxon>Eukaryota</taxon>
        <taxon>Sar</taxon>
        <taxon>Stramenopiles</taxon>
        <taxon>Ochrophyta</taxon>
        <taxon>Eustigmatophyceae</taxon>
        <taxon>Eustigmatales</taxon>
        <taxon>Monodopsidaceae</taxon>
        <taxon>Nannochloropsis</taxon>
    </lineage>
</organism>
<keyword evidence="4" id="KW-1185">Reference proteome</keyword>
<feature type="signal peptide" evidence="2">
    <location>
        <begin position="1"/>
        <end position="31"/>
    </location>
</feature>
<evidence type="ECO:0000313" key="4">
    <source>
        <dbReference type="Proteomes" id="UP000019335"/>
    </source>
</evidence>
<evidence type="ECO:0000313" key="3">
    <source>
        <dbReference type="EMBL" id="EWM28631.1"/>
    </source>
</evidence>
<dbReference type="GO" id="GO:0008168">
    <property type="term" value="F:methyltransferase activity"/>
    <property type="evidence" value="ECO:0007669"/>
    <property type="project" value="UniProtKB-KW"/>
</dbReference>
<dbReference type="InterPro" id="IPR029063">
    <property type="entry name" value="SAM-dependent_MTases_sf"/>
</dbReference>
<feature type="chain" id="PRO_5004901641" evidence="2">
    <location>
        <begin position="32"/>
        <end position="581"/>
    </location>
</feature>
<dbReference type="OrthoDB" id="10251242at2759"/>
<feature type="compositionally biased region" description="Low complexity" evidence="1">
    <location>
        <begin position="97"/>
        <end position="111"/>
    </location>
</feature>
<feature type="region of interest" description="Disordered" evidence="1">
    <location>
        <begin position="533"/>
        <end position="558"/>
    </location>
</feature>
<keyword evidence="3" id="KW-0808">Transferase</keyword>
<accession>W7U6Z1</accession>
<dbReference type="CDD" id="cd02440">
    <property type="entry name" value="AdoMet_MTases"/>
    <property type="match status" value="1"/>
</dbReference>